<comment type="caution">
    <text evidence="3">The sequence shown here is derived from an EMBL/GenBank/DDBJ whole genome shotgun (WGS) entry which is preliminary data.</text>
</comment>
<dbReference type="eggNOG" id="COG1403">
    <property type="taxonomic scope" value="Bacteria"/>
</dbReference>
<evidence type="ECO:0000256" key="1">
    <source>
        <dbReference type="SAM" id="MobiDB-lite"/>
    </source>
</evidence>
<keyword evidence="4" id="KW-1185">Reference proteome</keyword>
<evidence type="ECO:0000313" key="4">
    <source>
        <dbReference type="Proteomes" id="UP000003653"/>
    </source>
</evidence>
<evidence type="ECO:0000259" key="2">
    <source>
        <dbReference type="SMART" id="SM00507"/>
    </source>
</evidence>
<evidence type="ECO:0000313" key="3">
    <source>
        <dbReference type="EMBL" id="EFG76273.1"/>
    </source>
</evidence>
<dbReference type="RefSeq" id="WP_007167847.1">
    <property type="nucleotide sequence ID" value="NZ_GG770553.1"/>
</dbReference>
<feature type="domain" description="HNH nuclease" evidence="2">
    <location>
        <begin position="334"/>
        <end position="386"/>
    </location>
</feature>
<dbReference type="AlphaFoldDB" id="D5PCC2"/>
<feature type="region of interest" description="Disordered" evidence="1">
    <location>
        <begin position="452"/>
        <end position="495"/>
    </location>
</feature>
<feature type="compositionally biased region" description="Basic and acidic residues" evidence="1">
    <location>
        <begin position="459"/>
        <end position="479"/>
    </location>
</feature>
<name>D5PCC2_9MYCO</name>
<dbReference type="InterPro" id="IPR003615">
    <property type="entry name" value="HNH_nuc"/>
</dbReference>
<reference evidence="3 4" key="1">
    <citation type="submission" date="2010-04" db="EMBL/GenBank/DDBJ databases">
        <authorList>
            <person name="Muzny D."/>
            <person name="Qin X."/>
            <person name="Deng J."/>
            <person name="Jiang H."/>
            <person name="Liu Y."/>
            <person name="Qu J."/>
            <person name="Song X.-Z."/>
            <person name="Zhang L."/>
            <person name="Thornton R."/>
            <person name="Coyle M."/>
            <person name="Francisco L."/>
            <person name="Jackson L."/>
            <person name="Javaid M."/>
            <person name="Korchina V."/>
            <person name="Kovar C."/>
            <person name="Mata R."/>
            <person name="Mathew T."/>
            <person name="Ngo R."/>
            <person name="Nguyen L."/>
            <person name="Nguyen N."/>
            <person name="Okwuonu G."/>
            <person name="Ongeri F."/>
            <person name="Pham C."/>
            <person name="Simmons D."/>
            <person name="Wilczek-Boney K."/>
            <person name="Hale W."/>
            <person name="Jakkamsetti A."/>
            <person name="Pham P."/>
            <person name="Ruth R."/>
            <person name="San Lucas F."/>
            <person name="Warren J."/>
            <person name="Zhang J."/>
            <person name="Zhao Z."/>
            <person name="Zhou C."/>
            <person name="Zhu D."/>
            <person name="Lee S."/>
            <person name="Bess C."/>
            <person name="Blankenburg K."/>
            <person name="Forbes L."/>
            <person name="Fu Q."/>
            <person name="Gubbala S."/>
            <person name="Hirani K."/>
            <person name="Jayaseelan J.C."/>
            <person name="Lara F."/>
            <person name="Munidasa M."/>
            <person name="Palculict T."/>
            <person name="Patil S."/>
            <person name="Pu L.-L."/>
            <person name="Saada N."/>
            <person name="Tang L."/>
            <person name="Weissenberger G."/>
            <person name="Zhu Y."/>
            <person name="Hemphill L."/>
            <person name="Shang Y."/>
            <person name="Youmans B."/>
            <person name="Ayvaz T."/>
            <person name="Ross M."/>
            <person name="Santibanez J."/>
            <person name="Aqrawi P."/>
            <person name="Gross S."/>
            <person name="Joshi V."/>
            <person name="Fowler G."/>
            <person name="Nazareth L."/>
            <person name="Reid J."/>
            <person name="Worley K."/>
            <person name="Petrosino J."/>
            <person name="Highlander S."/>
            <person name="Gibbs R."/>
        </authorList>
    </citation>
    <scope>NUCLEOTIDE SEQUENCE [LARGE SCALE GENOMIC DNA]</scope>
    <source>
        <strain evidence="3 4">ATCC BAA-614</strain>
    </source>
</reference>
<keyword evidence="3" id="KW-0378">Hydrolase</keyword>
<dbReference type="EMBL" id="ADNV01000271">
    <property type="protein sequence ID" value="EFG76273.1"/>
    <property type="molecule type" value="Genomic_DNA"/>
</dbReference>
<accession>D5PCC2</accession>
<dbReference type="CDD" id="cd00085">
    <property type="entry name" value="HNHc"/>
    <property type="match status" value="1"/>
</dbReference>
<dbReference type="Proteomes" id="UP000003653">
    <property type="component" value="Unassembled WGS sequence"/>
</dbReference>
<dbReference type="GO" id="GO:0004519">
    <property type="term" value="F:endonuclease activity"/>
    <property type="evidence" value="ECO:0007669"/>
    <property type="project" value="UniProtKB-KW"/>
</dbReference>
<sequence>MFESRVSSAEVIAAFDEHFERRYPSTTPESARLLAAAAGCARAENRAVAAQLAAIGELFAYRLSRCGETEDWAVDTEAAVAAEVAAELRISQGLAAGRVRYARALRERLPQVAAVFAAGDIDYRMVQTVVFRTDLLTDPDVLAAVDGQLAATVARWPALTPARLAARVDRIVAHADADAVRRRRDRATGREVWIGDMGDGLARIEGVLVSPDAHALDNRLNALAATVCAHDPRNREQRRADALGALAAGAERLGCRCGRTDCTAGKRPAAGPVVIHVIAEQATLDSGAGTASELRADGLIPPELIRELAASAKQLPLVHPGDAPPEPGYVPSQALSDFVRCRDLTCRWPGCDCPALACDIDHTIPYSAGGPTHASNLKCLCRTHHLVKTFWGWTEKQLADGTLILTSPAGQTYVTTPGSALLFPGLCRATGAIATPEADASQDYCGRRTAMMPRRRRTRAQDRAHRVATERRHNREARRAASVTAADPDHDPPPF</sequence>
<proteinExistence type="predicted"/>
<dbReference type="SMART" id="SM00507">
    <property type="entry name" value="HNHc"/>
    <property type="match status" value="1"/>
</dbReference>
<protein>
    <submittedName>
        <fullName evidence="3">HNH endonuclease domain protein</fullName>
    </submittedName>
</protein>
<dbReference type="Pfam" id="PF02720">
    <property type="entry name" value="DUF222"/>
    <property type="match status" value="1"/>
</dbReference>
<dbReference type="InterPro" id="IPR003870">
    <property type="entry name" value="DUF222"/>
</dbReference>
<keyword evidence="3" id="KW-0540">Nuclease</keyword>
<dbReference type="Gene3D" id="1.10.30.50">
    <property type="match status" value="1"/>
</dbReference>
<keyword evidence="3" id="KW-0255">Endonuclease</keyword>
<gene>
    <name evidence="3" type="ORF">HMPREF0591_3816</name>
</gene>
<dbReference type="HOGENOM" id="CLU_021786_3_2_11"/>
<organism evidence="3 4">
    <name type="scientific">Mycobacterium parascrofulaceum ATCC BAA-614</name>
    <dbReference type="NCBI Taxonomy" id="525368"/>
    <lineage>
        <taxon>Bacteria</taxon>
        <taxon>Bacillati</taxon>
        <taxon>Actinomycetota</taxon>
        <taxon>Actinomycetes</taxon>
        <taxon>Mycobacteriales</taxon>
        <taxon>Mycobacteriaceae</taxon>
        <taxon>Mycobacterium</taxon>
        <taxon>Mycobacterium simiae complex</taxon>
    </lineage>
</organism>